<evidence type="ECO:0000256" key="1">
    <source>
        <dbReference type="ARBA" id="ARBA00004604"/>
    </source>
</evidence>
<protein>
    <recommendedName>
        <fullName evidence="3">Nucleolar protein 12</fullName>
    </recommendedName>
</protein>
<keyword evidence="4" id="KW-0175">Coiled coil</keyword>
<feature type="region of interest" description="Disordered" evidence="6">
    <location>
        <begin position="38"/>
        <end position="62"/>
    </location>
</feature>
<dbReference type="Pfam" id="PF09805">
    <property type="entry name" value="Nop25"/>
    <property type="match status" value="1"/>
</dbReference>
<comment type="caution">
    <text evidence="7">The sequence shown here is derived from an EMBL/GenBank/DDBJ whole genome shotgun (WGS) entry which is preliminary data.</text>
</comment>
<feature type="compositionally biased region" description="Basic residues" evidence="6">
    <location>
        <begin position="198"/>
        <end position="211"/>
    </location>
</feature>
<dbReference type="EMBL" id="JARQZJ010000121">
    <property type="protein sequence ID" value="KAK9888349.1"/>
    <property type="molecule type" value="Genomic_DNA"/>
</dbReference>
<evidence type="ECO:0000256" key="3">
    <source>
        <dbReference type="ARBA" id="ARBA00015520"/>
    </source>
</evidence>
<dbReference type="GO" id="GO:0005730">
    <property type="term" value="C:nucleolus"/>
    <property type="evidence" value="ECO:0007669"/>
    <property type="project" value="UniProtKB-SubCell"/>
</dbReference>
<keyword evidence="5" id="KW-0539">Nucleus</keyword>
<proteinExistence type="inferred from homology"/>
<evidence type="ECO:0000256" key="5">
    <source>
        <dbReference type="ARBA" id="ARBA00023242"/>
    </source>
</evidence>
<feature type="region of interest" description="Disordered" evidence="6">
    <location>
        <begin position="188"/>
        <end position="225"/>
    </location>
</feature>
<sequence>MPSGKSRNNKKPRNRTNKIHLVFDEEKRRDFLTGFHKRKMQRKKQAKEKFEKELKEEKKKIKSEARESYKKLVVSHRPIPELQHLLEEEYEDENSTVKIVELSTNEIAKQNNWIGANAPIYASDVDDDDDETVTEKPIESMPGMELNNKKTSLGNKIVTEKQKFNSEKDIKKKVKKIATKTVQKSKIFQMKNKIERQKQKKKSMRQRRLKDKMKEKSKFKNGKSR</sequence>
<name>A0AAW1UZ08_9CUCU</name>
<dbReference type="PANTHER" id="PTHR14577">
    <property type="entry name" value="NUCLEOLAR PROTEIN 12"/>
    <property type="match status" value="1"/>
</dbReference>
<feature type="compositionally biased region" description="Basic and acidic residues" evidence="6">
    <location>
        <begin position="47"/>
        <end position="62"/>
    </location>
</feature>
<comment type="subcellular location">
    <subcellularLocation>
        <location evidence="1">Nucleus</location>
        <location evidence="1">Nucleolus</location>
    </subcellularLocation>
</comment>
<dbReference type="AlphaFoldDB" id="A0AAW1UZ08"/>
<evidence type="ECO:0000256" key="6">
    <source>
        <dbReference type="SAM" id="MobiDB-lite"/>
    </source>
</evidence>
<keyword evidence="8" id="KW-1185">Reference proteome</keyword>
<dbReference type="InterPro" id="IPR019186">
    <property type="entry name" value="Nucleolar_protein_12"/>
</dbReference>
<dbReference type="GO" id="GO:0019843">
    <property type="term" value="F:rRNA binding"/>
    <property type="evidence" value="ECO:0007669"/>
    <property type="project" value="TreeGrafter"/>
</dbReference>
<organism evidence="7 8">
    <name type="scientific">Henosepilachna vigintioctopunctata</name>
    <dbReference type="NCBI Taxonomy" id="420089"/>
    <lineage>
        <taxon>Eukaryota</taxon>
        <taxon>Metazoa</taxon>
        <taxon>Ecdysozoa</taxon>
        <taxon>Arthropoda</taxon>
        <taxon>Hexapoda</taxon>
        <taxon>Insecta</taxon>
        <taxon>Pterygota</taxon>
        <taxon>Neoptera</taxon>
        <taxon>Endopterygota</taxon>
        <taxon>Coleoptera</taxon>
        <taxon>Polyphaga</taxon>
        <taxon>Cucujiformia</taxon>
        <taxon>Coccinelloidea</taxon>
        <taxon>Coccinellidae</taxon>
        <taxon>Epilachninae</taxon>
        <taxon>Epilachnini</taxon>
        <taxon>Henosepilachna</taxon>
    </lineage>
</organism>
<accession>A0AAW1UZ08</accession>
<evidence type="ECO:0000256" key="4">
    <source>
        <dbReference type="ARBA" id="ARBA00023054"/>
    </source>
</evidence>
<comment type="similarity">
    <text evidence="2">Belongs to the RRP17 family.</text>
</comment>
<evidence type="ECO:0000313" key="8">
    <source>
        <dbReference type="Proteomes" id="UP001431783"/>
    </source>
</evidence>
<gene>
    <name evidence="7" type="ORF">WA026_000604</name>
</gene>
<evidence type="ECO:0000313" key="7">
    <source>
        <dbReference type="EMBL" id="KAK9888349.1"/>
    </source>
</evidence>
<dbReference type="PANTHER" id="PTHR14577:SF0">
    <property type="entry name" value="NUCLEOLAR PROTEIN 12"/>
    <property type="match status" value="1"/>
</dbReference>
<reference evidence="7 8" key="1">
    <citation type="submission" date="2023-03" db="EMBL/GenBank/DDBJ databases">
        <title>Genome insight into feeding habits of ladybird beetles.</title>
        <authorList>
            <person name="Li H.-S."/>
            <person name="Huang Y.-H."/>
            <person name="Pang H."/>
        </authorList>
    </citation>
    <scope>NUCLEOTIDE SEQUENCE [LARGE SCALE GENOMIC DNA]</scope>
    <source>
        <strain evidence="7">SYSU_2023b</strain>
        <tissue evidence="7">Whole body</tissue>
    </source>
</reference>
<dbReference type="Proteomes" id="UP001431783">
    <property type="component" value="Unassembled WGS sequence"/>
</dbReference>
<evidence type="ECO:0000256" key="2">
    <source>
        <dbReference type="ARBA" id="ARBA00007175"/>
    </source>
</evidence>